<dbReference type="RefSeq" id="WP_252659555.1">
    <property type="nucleotide sequence ID" value="NZ_CP098611.1"/>
</dbReference>
<keyword evidence="4" id="KW-1185">Reference proteome</keyword>
<organism evidence="3 4">
    <name type="scientific">Phormidium yuhuli AB48</name>
    <dbReference type="NCBI Taxonomy" id="2940671"/>
    <lineage>
        <taxon>Bacteria</taxon>
        <taxon>Bacillati</taxon>
        <taxon>Cyanobacteriota</taxon>
        <taxon>Cyanophyceae</taxon>
        <taxon>Oscillatoriophycideae</taxon>
        <taxon>Oscillatoriales</taxon>
        <taxon>Oscillatoriaceae</taxon>
        <taxon>Phormidium</taxon>
        <taxon>Phormidium yuhuli</taxon>
    </lineage>
</organism>
<evidence type="ECO:0000313" key="3">
    <source>
        <dbReference type="EMBL" id="USR89322.1"/>
    </source>
</evidence>
<dbReference type="CDD" id="cd07177">
    <property type="entry name" value="terB_like"/>
    <property type="match status" value="1"/>
</dbReference>
<dbReference type="Proteomes" id="UP001056708">
    <property type="component" value="Chromosome"/>
</dbReference>
<evidence type="ECO:0000256" key="1">
    <source>
        <dbReference type="SAM" id="MobiDB-lite"/>
    </source>
</evidence>
<dbReference type="InterPro" id="IPR007791">
    <property type="entry name" value="DjlA_N"/>
</dbReference>
<dbReference type="InterPro" id="IPR029024">
    <property type="entry name" value="TerB-like"/>
</dbReference>
<evidence type="ECO:0000259" key="2">
    <source>
        <dbReference type="Pfam" id="PF05099"/>
    </source>
</evidence>
<feature type="region of interest" description="Disordered" evidence="1">
    <location>
        <begin position="139"/>
        <end position="161"/>
    </location>
</feature>
<dbReference type="Pfam" id="PF05099">
    <property type="entry name" value="TerB"/>
    <property type="match status" value="1"/>
</dbReference>
<feature type="domain" description="Co-chaperone DjlA N-terminal" evidence="2">
    <location>
        <begin position="18"/>
        <end position="133"/>
    </location>
</feature>
<proteinExistence type="predicted"/>
<protein>
    <submittedName>
        <fullName evidence="3">TerB family tellurite resistance protein</fullName>
    </submittedName>
</protein>
<dbReference type="EMBL" id="CP098611">
    <property type="protein sequence ID" value="USR89322.1"/>
    <property type="molecule type" value="Genomic_DNA"/>
</dbReference>
<dbReference type="Gene3D" id="1.10.3680.10">
    <property type="entry name" value="TerB-like"/>
    <property type="match status" value="1"/>
</dbReference>
<accession>A0ABY5AJD6</accession>
<dbReference type="SUPFAM" id="SSF158682">
    <property type="entry name" value="TerB-like"/>
    <property type="match status" value="1"/>
</dbReference>
<name>A0ABY5AJD6_9CYAN</name>
<sequence length="161" mass="18302">MPIQPPAPPPISPRQMNLLRIVAAMAWADGELAQEEVEVMLSRFSELFAKSPEQRQKLREDLQAYCIQNIPLEDLVPKLQSDDERELVLRLGYEVIASSSRTPDEPKINEEEATAYQKLRELLGLPEAKVKEIEAKEFSFDSDDPSLVESLGESLQDFFQD</sequence>
<evidence type="ECO:0000313" key="4">
    <source>
        <dbReference type="Proteomes" id="UP001056708"/>
    </source>
</evidence>
<gene>
    <name evidence="3" type="ORF">NEA10_10490</name>
</gene>
<reference evidence="3" key="1">
    <citation type="submission" date="2022-06" db="EMBL/GenBank/DDBJ databases">
        <title>Genome sequence of Phormidium yuhuli AB48 isolated from an industrial photobioreactor environment.</title>
        <authorList>
            <person name="Qiu Y."/>
            <person name="Noonan A.J.C."/>
            <person name="Dofher K."/>
            <person name="Koch M."/>
            <person name="Kieft B."/>
            <person name="Lin X."/>
            <person name="Ziels R.M."/>
            <person name="Hallam S.J."/>
        </authorList>
    </citation>
    <scope>NUCLEOTIDE SEQUENCE</scope>
    <source>
        <strain evidence="3">AB48</strain>
    </source>
</reference>